<dbReference type="Gene3D" id="3.40.50.920">
    <property type="match status" value="1"/>
</dbReference>
<dbReference type="HAMAP" id="MF_00315">
    <property type="entry name" value="DXP_synth"/>
    <property type="match status" value="1"/>
</dbReference>
<dbReference type="NCBIfam" id="NF003933">
    <property type="entry name" value="PRK05444.2-2"/>
    <property type="match status" value="1"/>
</dbReference>
<accession>A0ABX7XF51</accession>
<dbReference type="SUPFAM" id="SSF52518">
    <property type="entry name" value="Thiamin diphosphate-binding fold (THDP-binding)"/>
    <property type="match status" value="2"/>
</dbReference>
<dbReference type="InterPro" id="IPR005477">
    <property type="entry name" value="Dxylulose-5-P_synthase"/>
</dbReference>
<feature type="binding site" evidence="10">
    <location>
        <position position="146"/>
    </location>
    <ligand>
        <name>Mg(2+)</name>
        <dbReference type="ChEBI" id="CHEBI:18420"/>
    </ligand>
</feature>
<comment type="catalytic activity">
    <reaction evidence="10">
        <text>D-glyceraldehyde 3-phosphate + pyruvate + H(+) = 1-deoxy-D-xylulose 5-phosphate + CO2</text>
        <dbReference type="Rhea" id="RHEA:12605"/>
        <dbReference type="ChEBI" id="CHEBI:15361"/>
        <dbReference type="ChEBI" id="CHEBI:15378"/>
        <dbReference type="ChEBI" id="CHEBI:16526"/>
        <dbReference type="ChEBI" id="CHEBI:57792"/>
        <dbReference type="ChEBI" id="CHEBI:59776"/>
        <dbReference type="EC" id="2.2.1.7"/>
    </reaction>
</comment>
<feature type="binding site" evidence="10">
    <location>
        <position position="175"/>
    </location>
    <ligand>
        <name>Mg(2+)</name>
        <dbReference type="ChEBI" id="CHEBI:18420"/>
    </ligand>
</feature>
<feature type="domain" description="Transketolase-like pyrimidine-binding" evidence="11">
    <location>
        <begin position="276"/>
        <end position="439"/>
    </location>
</feature>
<evidence type="ECO:0000256" key="2">
    <source>
        <dbReference type="ARBA" id="ARBA00011081"/>
    </source>
</evidence>
<dbReference type="PROSITE" id="PS00802">
    <property type="entry name" value="TRANSKETOLASE_2"/>
    <property type="match status" value="1"/>
</dbReference>
<name>A0ABX7XF51_9FLAO</name>
<evidence type="ECO:0000256" key="10">
    <source>
        <dbReference type="HAMAP-Rule" id="MF_00315"/>
    </source>
</evidence>
<comment type="pathway">
    <text evidence="1 10">Metabolic intermediate biosynthesis; 1-deoxy-D-xylulose 5-phosphate biosynthesis; 1-deoxy-D-xylulose 5-phosphate from D-glyceraldehyde 3-phosphate and pyruvate: step 1/1.</text>
</comment>
<evidence type="ECO:0000256" key="6">
    <source>
        <dbReference type="ARBA" id="ARBA00022842"/>
    </source>
</evidence>
<dbReference type="PANTHER" id="PTHR43322">
    <property type="entry name" value="1-D-DEOXYXYLULOSE 5-PHOSPHATE SYNTHASE-RELATED"/>
    <property type="match status" value="1"/>
</dbReference>
<dbReference type="PANTHER" id="PTHR43322:SF5">
    <property type="entry name" value="1-DEOXY-D-XYLULOSE-5-PHOSPHATE SYNTHASE, CHLOROPLASTIC"/>
    <property type="match status" value="1"/>
</dbReference>
<gene>
    <name evidence="10" type="primary">dxs</name>
    <name evidence="12" type="ORF">J9309_04150</name>
</gene>
<evidence type="ECO:0000313" key="13">
    <source>
        <dbReference type="Proteomes" id="UP000672011"/>
    </source>
</evidence>
<dbReference type="SUPFAM" id="SSF52922">
    <property type="entry name" value="TK C-terminal domain-like"/>
    <property type="match status" value="1"/>
</dbReference>
<comment type="cofactor">
    <cofactor evidence="10">
        <name>Mg(2+)</name>
        <dbReference type="ChEBI" id="CHEBI:18420"/>
    </cofactor>
    <text evidence="10">Binds 1 Mg(2+) ion per subunit.</text>
</comment>
<dbReference type="Pfam" id="PF02779">
    <property type="entry name" value="Transket_pyr"/>
    <property type="match status" value="1"/>
</dbReference>
<dbReference type="Pfam" id="PF02780">
    <property type="entry name" value="Transketolase_C"/>
    <property type="match status" value="1"/>
</dbReference>
<keyword evidence="4 10" id="KW-0808">Transferase</keyword>
<feature type="binding site" evidence="10">
    <location>
        <position position="74"/>
    </location>
    <ligand>
        <name>thiamine diphosphate</name>
        <dbReference type="ChEBI" id="CHEBI:58937"/>
    </ligand>
</feature>
<dbReference type="RefSeq" id="WP_230477242.1">
    <property type="nucleotide sequence ID" value="NZ_CP072842.1"/>
</dbReference>
<evidence type="ECO:0000256" key="3">
    <source>
        <dbReference type="ARBA" id="ARBA00011738"/>
    </source>
</evidence>
<dbReference type="InterPro" id="IPR029061">
    <property type="entry name" value="THDP-binding"/>
</dbReference>
<sequence length="580" mass="64575">MNKVIHKINHPKELRKLNLADLPDLAEDLREYILDTLSVKPGHLGASLGVIELTIALHYHFDTPNDLLIWDVGHQCYPHKILTGRRDRFESLRQKNGISGFPAREESEFDVFGTGHSSTSISAILGMATADQINGINRKHIAVIGDASITSGMSLEALNHLGSTDLDVIVILNNNSIGIDPSVGGLKNHFNQLIDNEHSIFEDFGLNFLGTVDGHDFDSLLNAFEIANKTKGPKVLHVKTIKGKGYEKAELDQVKWHAPGLFDKKTGEITSVKKSKSYQDVFGETMFDLLNQNDKIIAITPAMVTGSNLVKCQEHFPKRVIDVGIAEQHAVTFAAGLATQNTVPYCTIYSTFLQRAYDQVIHDVALQNLPVVFCIDRAGIVGSDGATHHGYFDISYLNSIPNIIIASPSNEKDFKNILYTAQFTEQPFAIRFPKESIETSEFTNEYEKIKIGKANKITEGNTIAILATGQFTTKIKELIQQHNLEEQVCLIDFPFIKPLDEQIIKILTLKYNVIATYEDGILNGGFGDAVLKILNQSNYKGSFKMNGYPDDFITHGTIEELYAEMELDKNSVLKFIQSYL</sequence>
<feature type="binding site" evidence="10">
    <location>
        <position position="175"/>
    </location>
    <ligand>
        <name>thiamine diphosphate</name>
        <dbReference type="ChEBI" id="CHEBI:58937"/>
    </ligand>
</feature>
<feature type="binding site" evidence="10">
    <location>
        <begin position="147"/>
        <end position="148"/>
    </location>
    <ligand>
        <name>thiamine diphosphate</name>
        <dbReference type="ChEBI" id="CHEBI:58937"/>
    </ligand>
</feature>
<comment type="subunit">
    <text evidence="3 10">Homodimer.</text>
</comment>
<keyword evidence="9 10" id="KW-0414">Isoprene biosynthesis</keyword>
<dbReference type="InterPro" id="IPR009014">
    <property type="entry name" value="Transketo_C/PFOR_II"/>
</dbReference>
<dbReference type="CDD" id="cd02007">
    <property type="entry name" value="TPP_DXS"/>
    <property type="match status" value="1"/>
</dbReference>
<comment type="cofactor">
    <cofactor evidence="10">
        <name>thiamine diphosphate</name>
        <dbReference type="ChEBI" id="CHEBI:58937"/>
    </cofactor>
    <text evidence="10">Binds 1 thiamine pyrophosphate per subunit.</text>
</comment>
<feature type="binding site" evidence="10">
    <location>
        <position position="327"/>
    </location>
    <ligand>
        <name>thiamine diphosphate</name>
        <dbReference type="ChEBI" id="CHEBI:58937"/>
    </ligand>
</feature>
<evidence type="ECO:0000256" key="1">
    <source>
        <dbReference type="ARBA" id="ARBA00004980"/>
    </source>
</evidence>
<keyword evidence="8 10" id="KW-0786">Thiamine pyrophosphate</keyword>
<keyword evidence="13" id="KW-1185">Reference proteome</keyword>
<feature type="binding site" evidence="10">
    <location>
        <begin position="115"/>
        <end position="117"/>
    </location>
    <ligand>
        <name>thiamine diphosphate</name>
        <dbReference type="ChEBI" id="CHEBI:58937"/>
    </ligand>
</feature>
<reference evidence="12 13" key="1">
    <citation type="journal article" date="2021" name="Int. J. Syst. Evol. Microbiol.">
        <title>Faecalibacter bovis sp. nov., isolated from cow faeces.</title>
        <authorList>
            <person name="Li F."/>
            <person name="Zhao W."/>
            <person name="Hong Q."/>
            <person name="Shao Q."/>
            <person name="Song J."/>
            <person name="Yang S."/>
        </authorList>
    </citation>
    <scope>NUCLEOTIDE SEQUENCE [LARGE SCALE GENOMIC DNA]</scope>
    <source>
        <strain evidence="12 13">ZY171143</strain>
    </source>
</reference>
<reference evidence="13" key="2">
    <citation type="submission" date="2021-04" db="EMBL/GenBank/DDBJ databases">
        <title>Taxonomy of Flavobacteriaceae bacterium ZY171143.</title>
        <authorList>
            <person name="Li F."/>
        </authorList>
    </citation>
    <scope>NUCLEOTIDE SEQUENCE [LARGE SCALE GENOMIC DNA]</scope>
    <source>
        <strain evidence="13">ZY171143</strain>
    </source>
</reference>
<evidence type="ECO:0000256" key="7">
    <source>
        <dbReference type="ARBA" id="ARBA00022977"/>
    </source>
</evidence>
<feature type="binding site" evidence="10">
    <location>
        <position position="246"/>
    </location>
    <ligand>
        <name>thiamine diphosphate</name>
        <dbReference type="ChEBI" id="CHEBI:58937"/>
    </ligand>
</feature>
<dbReference type="Proteomes" id="UP000672011">
    <property type="component" value="Chromosome"/>
</dbReference>
<dbReference type="SMART" id="SM00861">
    <property type="entry name" value="Transket_pyr"/>
    <property type="match status" value="1"/>
</dbReference>
<dbReference type="Pfam" id="PF13292">
    <property type="entry name" value="DXP_synthase_N"/>
    <property type="match status" value="2"/>
</dbReference>
<proteinExistence type="inferred from homology"/>
<dbReference type="InterPro" id="IPR033248">
    <property type="entry name" value="Transketolase_C"/>
</dbReference>
<evidence type="ECO:0000259" key="11">
    <source>
        <dbReference type="SMART" id="SM00861"/>
    </source>
</evidence>
<dbReference type="EMBL" id="CP072842">
    <property type="protein sequence ID" value="QTV06524.1"/>
    <property type="molecule type" value="Genomic_DNA"/>
</dbReference>
<dbReference type="InterPro" id="IPR005475">
    <property type="entry name" value="Transketolase-like_Pyr-bd"/>
</dbReference>
<keyword evidence="5 10" id="KW-0479">Metal-binding</keyword>
<dbReference type="EC" id="2.2.1.7" evidence="10"/>
<evidence type="ECO:0000256" key="9">
    <source>
        <dbReference type="ARBA" id="ARBA00023229"/>
    </source>
</evidence>
<evidence type="ECO:0000313" key="12">
    <source>
        <dbReference type="EMBL" id="QTV06524.1"/>
    </source>
</evidence>
<dbReference type="GO" id="GO:0008661">
    <property type="term" value="F:1-deoxy-D-xylulose-5-phosphate synthase activity"/>
    <property type="evidence" value="ECO:0007669"/>
    <property type="project" value="UniProtKB-EC"/>
</dbReference>
<evidence type="ECO:0000256" key="5">
    <source>
        <dbReference type="ARBA" id="ARBA00022723"/>
    </source>
</evidence>
<evidence type="ECO:0000256" key="8">
    <source>
        <dbReference type="ARBA" id="ARBA00023052"/>
    </source>
</evidence>
<keyword evidence="6 10" id="KW-0460">Magnesium</keyword>
<dbReference type="Gene3D" id="3.40.50.970">
    <property type="match status" value="2"/>
</dbReference>
<dbReference type="CDD" id="cd07033">
    <property type="entry name" value="TPP_PYR_DXS_TK_like"/>
    <property type="match status" value="1"/>
</dbReference>
<keyword evidence="7 10" id="KW-0784">Thiamine biosynthesis</keyword>
<comment type="function">
    <text evidence="10">Catalyzes the acyloin condensation reaction between C atoms 2 and 3 of pyruvate and glyceraldehyde 3-phosphate to yield 1-deoxy-D-xylulose-5-phosphate (DXP).</text>
</comment>
<dbReference type="InterPro" id="IPR020826">
    <property type="entry name" value="Transketolase_BS"/>
</dbReference>
<evidence type="ECO:0000256" key="4">
    <source>
        <dbReference type="ARBA" id="ARBA00022679"/>
    </source>
</evidence>
<protein>
    <recommendedName>
        <fullName evidence="10">1-deoxy-D-xylulose-5-phosphate synthase</fullName>
        <ecNumber evidence="10">2.2.1.7</ecNumber>
    </recommendedName>
    <alternativeName>
        <fullName evidence="10">1-deoxyxylulose-5-phosphate synthase</fullName>
        <shortName evidence="10">DXP synthase</shortName>
        <shortName evidence="10">DXPS</shortName>
    </alternativeName>
</protein>
<comment type="similarity">
    <text evidence="2 10">Belongs to the transketolase family. DXPS subfamily.</text>
</comment>
<organism evidence="12 13">
    <name type="scientific">Faecalibacter bovis</name>
    <dbReference type="NCBI Taxonomy" id="2898187"/>
    <lineage>
        <taxon>Bacteria</taxon>
        <taxon>Pseudomonadati</taxon>
        <taxon>Bacteroidota</taxon>
        <taxon>Flavobacteriia</taxon>
        <taxon>Flavobacteriales</taxon>
        <taxon>Weeksellaceae</taxon>
        <taxon>Faecalibacter</taxon>
    </lineage>
</organism>